<evidence type="ECO:0000313" key="2">
    <source>
        <dbReference type="EMBL" id="QJA72173.1"/>
    </source>
</evidence>
<reference evidence="2" key="1">
    <citation type="submission" date="2020-03" db="EMBL/GenBank/DDBJ databases">
        <title>The deep terrestrial virosphere.</title>
        <authorList>
            <person name="Holmfeldt K."/>
            <person name="Nilsson E."/>
            <person name="Simone D."/>
            <person name="Lopez-Fernandez M."/>
            <person name="Wu X."/>
            <person name="de Brujin I."/>
            <person name="Lundin D."/>
            <person name="Andersson A."/>
            <person name="Bertilsson S."/>
            <person name="Dopson M."/>
        </authorList>
    </citation>
    <scope>NUCLEOTIDE SEQUENCE</scope>
    <source>
        <strain evidence="2">MM415A02865</strain>
        <strain evidence="1">MM415B00340</strain>
    </source>
</reference>
<protein>
    <submittedName>
        <fullName evidence="2">Uncharacterized protein</fullName>
    </submittedName>
</protein>
<dbReference type="EMBL" id="MT141930">
    <property type="protein sequence ID" value="QJA72173.1"/>
    <property type="molecule type" value="Genomic_DNA"/>
</dbReference>
<accession>A0A6M3JQG3</accession>
<proteinExistence type="predicted"/>
<name>A0A6M3JQG3_9ZZZZ</name>
<evidence type="ECO:0000313" key="1">
    <source>
        <dbReference type="EMBL" id="QJA66680.1"/>
    </source>
</evidence>
<organism evidence="2">
    <name type="scientific">viral metagenome</name>
    <dbReference type="NCBI Taxonomy" id="1070528"/>
    <lineage>
        <taxon>unclassified sequences</taxon>
        <taxon>metagenomes</taxon>
        <taxon>organismal metagenomes</taxon>
    </lineage>
</organism>
<dbReference type="EMBL" id="MT141558">
    <property type="protein sequence ID" value="QJA66680.1"/>
    <property type="molecule type" value="Genomic_DNA"/>
</dbReference>
<sequence length="149" mass="15907">MTVRRLYIGTQGPEIYEDTLLIEDSDGLFPGVTLKALVTDGDIVCGNIEAIGGVSWGLTVISGGEDYTLSSGDGLILVDASGGQVNLTFPAASTLPGKMFKIKKVDTTNNKVVLIPQTGEELEDKVLQNLVCFGDCPEIVSDGDEWYFT</sequence>
<gene>
    <name evidence="2" type="ORF">MM415A02865_0008</name>
    <name evidence="1" type="ORF">MM415B00340_0064</name>
</gene>
<dbReference type="AlphaFoldDB" id="A0A6M3JQG3"/>